<dbReference type="Proteomes" id="UP000229789">
    <property type="component" value="Unassembled WGS sequence"/>
</dbReference>
<dbReference type="EMBL" id="PCUF01000015">
    <property type="protein sequence ID" value="PIN66593.1"/>
    <property type="molecule type" value="Genomic_DNA"/>
</dbReference>
<gene>
    <name evidence="1" type="ORF">COW69_01335</name>
</gene>
<name>A0A2G9LJ75_HUBC1</name>
<sequence>MADEEEVLKTLLDDEDEEYLIMKAKELEKTHIASEMEGFNIKKVICPFCKASNIVSDTQTKTLCAICGEEFKIQ</sequence>
<evidence type="ECO:0000313" key="1">
    <source>
        <dbReference type="EMBL" id="PIN66593.1"/>
    </source>
</evidence>
<organism evidence="1 2">
    <name type="scientific">Huberarchaeum crystalense</name>
    <dbReference type="NCBI Taxonomy" id="2014257"/>
    <lineage>
        <taxon>Archaea</taxon>
        <taxon>Candidatus Huberarchaeota</taxon>
        <taxon>Candidatus Huberarchaeia</taxon>
        <taxon>Candidatus Huberarchaeales</taxon>
        <taxon>Candidatus Huberarchaeaceae</taxon>
        <taxon>Candidatus Huberarchaeum</taxon>
    </lineage>
</organism>
<dbReference type="AlphaFoldDB" id="A0A2G9LJ75"/>
<evidence type="ECO:0000313" key="2">
    <source>
        <dbReference type="Proteomes" id="UP000229789"/>
    </source>
</evidence>
<proteinExistence type="predicted"/>
<reference evidence="1 2" key="1">
    <citation type="submission" date="2017-09" db="EMBL/GenBank/DDBJ databases">
        <title>Depth-based differentiation of microbial function through sediment-hosted aquifers and enrichment of novel symbionts in the deep terrestrial subsurface.</title>
        <authorList>
            <person name="Probst A.J."/>
            <person name="Ladd B."/>
            <person name="Jarett J.K."/>
            <person name="Geller-Mcgrath D.E."/>
            <person name="Sieber C.M."/>
            <person name="Emerson J.B."/>
            <person name="Anantharaman K."/>
            <person name="Thomas B.C."/>
            <person name="Malmstrom R."/>
            <person name="Stieglmeier M."/>
            <person name="Klingl A."/>
            <person name="Woyke T."/>
            <person name="Ryan C.M."/>
            <person name="Banfield J.F."/>
        </authorList>
    </citation>
    <scope>NUCLEOTIDE SEQUENCE [LARGE SCALE GENOMIC DNA]</scope>
    <source>
        <strain evidence="1">CG18_big_fil_WC_8_21_14_2_50_31_19</strain>
    </source>
</reference>
<protein>
    <submittedName>
        <fullName evidence="1">Uncharacterized protein</fullName>
    </submittedName>
</protein>
<accession>A0A2G9LJ75</accession>
<comment type="caution">
    <text evidence="1">The sequence shown here is derived from an EMBL/GenBank/DDBJ whole genome shotgun (WGS) entry which is preliminary data.</text>
</comment>